<evidence type="ECO:0000313" key="3">
    <source>
        <dbReference type="Proteomes" id="UP000318231"/>
    </source>
</evidence>
<dbReference type="Proteomes" id="UP000318231">
    <property type="component" value="Chromosome"/>
</dbReference>
<proteinExistence type="predicted"/>
<reference evidence="2 3" key="1">
    <citation type="submission" date="2019-07" db="EMBL/GenBank/DDBJ databases">
        <title>Comparative genomics of three clinical Ureaplasma species: analysis of their core genomes and virulence factors.</title>
        <authorList>
            <person name="Yang T."/>
            <person name="Zhang Y."/>
            <person name="Li X."/>
            <person name="Kong Y."/>
            <person name="Yu H."/>
            <person name="Ruan Z."/>
            <person name="Xie X."/>
            <person name="Zhang J."/>
        </authorList>
    </citation>
    <scope>NUCLEOTIDE SEQUENCE [LARGE SCALE GENOMIC DNA]</scope>
    <source>
        <strain evidence="2 3">132</strain>
    </source>
</reference>
<dbReference type="PROSITE" id="PS51257">
    <property type="entry name" value="PROKAR_LIPOPROTEIN"/>
    <property type="match status" value="1"/>
</dbReference>
<evidence type="ECO:0000313" key="2">
    <source>
        <dbReference type="EMBL" id="QDI64832.1"/>
    </source>
</evidence>
<keyword evidence="1" id="KW-0175">Coiled coil</keyword>
<sequence length="592" mass="70848">MKTRFKRNILLAFLSAIVTPVPVILACVLTKTNNENNSQWLKIFSEIKNEANTKISYVFANNHKLNYLIDKAKQIDNFIKILNLNENSGNNWLIYGFSKIWKLIQEFDFILKQKTQEYNNWLTKVDDVIKLLKDKKIELLKFKNKNNVNDANLNLIQKRIDEILDNYTKAPNDENIDDIKIRYQKIVESCNYNYQKSIKEETNKTKKIKEEIKNLKKDYFDKIENGKEYYKLYDEEIAKLLYEANQLNDNIHSILDHILNRKSLENKFNDLKKEVEEHKKISKYIKENANKNNENFWGTWRENILGKYFVYQNFMDNTNVAIWYGLALKIENLSKQNFINNKVNELKQLLEKWKLYGQALIRDTFDAIGISGLFFTVNTKVRMLENYSPLIDPNRPSKKGEYYILIEKLKNLLNEIQERSRKASKNLQNIYDQVVKDDVEKILEYVKANGYGFSPQEAFNELMTWSNYYLNQMPEIFQHYKEKIIKPVLDQIKTKGNSASDVVKLEELYNYKYNYTNFYEPYNFERDSFYWEKDYKNNDKNEKVKDDEGRYILKKQIPHHLKNEYDTARLFLKIERTIDEVCKKYSITNPLN</sequence>
<accession>A0AAP9A9X1</accession>
<evidence type="ECO:0000256" key="1">
    <source>
        <dbReference type="SAM" id="Coils"/>
    </source>
</evidence>
<feature type="coiled-coil region" evidence="1">
    <location>
        <begin position="406"/>
        <end position="433"/>
    </location>
</feature>
<dbReference type="AlphaFoldDB" id="A0AAP9A9X1"/>
<name>A0AAP9A9X1_UREUR</name>
<dbReference type="EMBL" id="CP041200">
    <property type="protein sequence ID" value="QDI64832.1"/>
    <property type="molecule type" value="Genomic_DNA"/>
</dbReference>
<dbReference type="RefSeq" id="WP_141926361.1">
    <property type="nucleotide sequence ID" value="NZ_CP041200.1"/>
</dbReference>
<gene>
    <name evidence="2" type="ORF">FJM05_01270</name>
</gene>
<protein>
    <recommendedName>
        <fullName evidence="4">Lipoprotein</fullName>
    </recommendedName>
</protein>
<evidence type="ECO:0008006" key="4">
    <source>
        <dbReference type="Google" id="ProtNLM"/>
    </source>
</evidence>
<feature type="coiled-coil region" evidence="1">
    <location>
        <begin position="198"/>
        <end position="281"/>
    </location>
</feature>
<organism evidence="2 3">
    <name type="scientific">Ureaplasma urealyticum</name>
    <name type="common">Ureaplasma urealyticum biotype 2</name>
    <dbReference type="NCBI Taxonomy" id="2130"/>
    <lineage>
        <taxon>Bacteria</taxon>
        <taxon>Bacillati</taxon>
        <taxon>Mycoplasmatota</taxon>
        <taxon>Mycoplasmoidales</taxon>
        <taxon>Mycoplasmoidaceae</taxon>
        <taxon>Ureaplasma</taxon>
    </lineage>
</organism>